<evidence type="ECO:0000256" key="7">
    <source>
        <dbReference type="ARBA" id="ARBA00023186"/>
    </source>
</evidence>
<protein>
    <recommendedName>
        <fullName evidence="8">SEC63 domain-containing protein</fullName>
    </recommendedName>
</protein>
<evidence type="ECO:0000256" key="2">
    <source>
        <dbReference type="ARBA" id="ARBA00004240"/>
    </source>
</evidence>
<dbReference type="GO" id="GO:0043138">
    <property type="term" value="F:3'-5' DNA helicase activity"/>
    <property type="evidence" value="ECO:0007669"/>
    <property type="project" value="TreeGrafter"/>
</dbReference>
<dbReference type="GO" id="GO:0016020">
    <property type="term" value="C:membrane"/>
    <property type="evidence" value="ECO:0007669"/>
    <property type="project" value="UniProtKB-SubCell"/>
</dbReference>
<dbReference type="FunFam" id="2.60.40.150:FF:000113">
    <property type="entry name" value="activating signal cointegrator 1 complex subunit 3"/>
    <property type="match status" value="1"/>
</dbReference>
<keyword evidence="5" id="KW-1133">Transmembrane helix</keyword>
<dbReference type="GO" id="GO:0005634">
    <property type="term" value="C:nucleus"/>
    <property type="evidence" value="ECO:0007669"/>
    <property type="project" value="TreeGrafter"/>
</dbReference>
<dbReference type="Pfam" id="PF02889">
    <property type="entry name" value="Sec63"/>
    <property type="match status" value="1"/>
</dbReference>
<dbReference type="SUPFAM" id="SSF158702">
    <property type="entry name" value="Sec63 N-terminal domain-like"/>
    <property type="match status" value="1"/>
</dbReference>
<dbReference type="PANTHER" id="PTHR24075:SF6">
    <property type="entry name" value="ACTIVATING SIGNAL COINTEGRATOR 1 COMPLEX SUBUNIT 3"/>
    <property type="match status" value="1"/>
</dbReference>
<dbReference type="OMA" id="RMFQDNL"/>
<evidence type="ECO:0000259" key="8">
    <source>
        <dbReference type="SMART" id="SM00973"/>
    </source>
</evidence>
<evidence type="ECO:0000313" key="10">
    <source>
        <dbReference type="Proteomes" id="UP000694388"/>
    </source>
</evidence>
<evidence type="ECO:0000256" key="6">
    <source>
        <dbReference type="ARBA" id="ARBA00023136"/>
    </source>
</evidence>
<dbReference type="InterPro" id="IPR014756">
    <property type="entry name" value="Ig_E-set"/>
</dbReference>
<dbReference type="InterPro" id="IPR004179">
    <property type="entry name" value="Sec63-dom"/>
</dbReference>
<dbReference type="GO" id="GO:0003723">
    <property type="term" value="F:RNA binding"/>
    <property type="evidence" value="ECO:0007669"/>
    <property type="project" value="TreeGrafter"/>
</dbReference>
<dbReference type="GeneTree" id="ENSGT00940000155377"/>
<proteinExistence type="predicted"/>
<evidence type="ECO:0000313" key="9">
    <source>
        <dbReference type="Ensembl" id="ENSEBUP00000006565.1"/>
    </source>
</evidence>
<reference evidence="9" key="1">
    <citation type="submission" date="2025-08" db="UniProtKB">
        <authorList>
            <consortium name="Ensembl"/>
        </authorList>
    </citation>
    <scope>IDENTIFICATION</scope>
</reference>
<dbReference type="Gene3D" id="1.10.10.10">
    <property type="entry name" value="Winged helix-like DNA-binding domain superfamily/Winged helix DNA-binding domain"/>
    <property type="match status" value="1"/>
</dbReference>
<evidence type="ECO:0000256" key="4">
    <source>
        <dbReference type="ARBA" id="ARBA00022824"/>
    </source>
</evidence>
<accession>A0A8C4PYW3</accession>
<keyword evidence="3" id="KW-0812">Transmembrane</keyword>
<keyword evidence="10" id="KW-1185">Reference proteome</keyword>
<name>A0A8C4PYW3_EPTBU</name>
<dbReference type="AlphaFoldDB" id="A0A8C4PYW3"/>
<evidence type="ECO:0000256" key="3">
    <source>
        <dbReference type="ARBA" id="ARBA00022692"/>
    </source>
</evidence>
<feature type="domain" description="SEC63" evidence="8">
    <location>
        <begin position="48"/>
        <end position="409"/>
    </location>
</feature>
<dbReference type="Gene3D" id="1.10.3380.10">
    <property type="entry name" value="Sec63 N-terminal domain-like domain"/>
    <property type="match status" value="1"/>
</dbReference>
<organism evidence="9 10">
    <name type="scientific">Eptatretus burgeri</name>
    <name type="common">Inshore hagfish</name>
    <dbReference type="NCBI Taxonomy" id="7764"/>
    <lineage>
        <taxon>Eukaryota</taxon>
        <taxon>Metazoa</taxon>
        <taxon>Chordata</taxon>
        <taxon>Craniata</taxon>
        <taxon>Vertebrata</taxon>
        <taxon>Cyclostomata</taxon>
        <taxon>Myxini</taxon>
        <taxon>Myxiniformes</taxon>
        <taxon>Myxinidae</taxon>
        <taxon>Eptatretinae</taxon>
        <taxon>Eptatretus</taxon>
    </lineage>
</organism>
<evidence type="ECO:0000256" key="5">
    <source>
        <dbReference type="ARBA" id="ARBA00022989"/>
    </source>
</evidence>
<keyword evidence="4" id="KW-0256">Endoplasmic reticulum</keyword>
<dbReference type="InterPro" id="IPR036388">
    <property type="entry name" value="WH-like_DNA-bd_sf"/>
</dbReference>
<dbReference type="PANTHER" id="PTHR24075">
    <property type="entry name" value="SEC63 DOMAIN-CONTAINING"/>
    <property type="match status" value="1"/>
</dbReference>
<keyword evidence="6" id="KW-0472">Membrane</keyword>
<dbReference type="SUPFAM" id="SSF81296">
    <property type="entry name" value="E set domains"/>
    <property type="match status" value="1"/>
</dbReference>
<dbReference type="InterPro" id="IPR035892">
    <property type="entry name" value="C2_domain_sf"/>
</dbReference>
<comment type="subcellular location">
    <subcellularLocation>
        <location evidence="2">Endoplasmic reticulum</location>
    </subcellularLocation>
    <subcellularLocation>
        <location evidence="1">Membrane</location>
        <topology evidence="1">Multi-pass membrane protein</topology>
    </subcellularLocation>
</comment>
<sequence>MNPSYYQLGETNTEAVNAFLSRLVQNTVTDLENAYCIQTDQDENSISPLFLGRIASYYYLKYKTVHLFYDRLNSTCSVEDLLSLLADAEEYAELPVRHNEDGLCAQLAKTLDLPSRPMSFDSPHTKALLLLWSHLSRGQLPSPDFATDAKSVLDQAIRILQAMLDAAANCGWLVTALVVTQLVQMLVQARWVHDETLLTVPNVEKRHLALLKKLGMQVGTNAGAYHGPAEVLPELMEACKGRQEAFEILLRRAEMPAQQIKQAWTYLSQLPMLFVSMSVCDTETKTAVQVDIGLDANIRDARRWIRLLPGQEHVLVINIQRKQLARSRFDGKGQAPRFPKQKDEGWILMLGLRDSRELVALKRIGALRGGRGSVTLSFSTPKTVGRCIYTVYVMSDSYLGLDQQYDLHADVSLGVSA</sequence>
<dbReference type="SMART" id="SM00973">
    <property type="entry name" value="Sec63"/>
    <property type="match status" value="1"/>
</dbReference>
<dbReference type="Ensembl" id="ENSEBUT00000007022.1">
    <property type="protein sequence ID" value="ENSEBUP00000006565.1"/>
    <property type="gene ID" value="ENSEBUG00000004341.1"/>
</dbReference>
<dbReference type="Gene3D" id="2.60.40.150">
    <property type="entry name" value="C2 domain"/>
    <property type="match status" value="1"/>
</dbReference>
<evidence type="ECO:0000256" key="1">
    <source>
        <dbReference type="ARBA" id="ARBA00004141"/>
    </source>
</evidence>
<dbReference type="FunFam" id="1.10.3380.10:FF:000002">
    <property type="entry name" value="Activating signal cointegrator 1 complex subunit 3"/>
    <property type="match status" value="1"/>
</dbReference>
<dbReference type="Proteomes" id="UP000694388">
    <property type="component" value="Unplaced"/>
</dbReference>
<reference evidence="9" key="2">
    <citation type="submission" date="2025-09" db="UniProtKB">
        <authorList>
            <consortium name="Ensembl"/>
        </authorList>
    </citation>
    <scope>IDENTIFICATION</scope>
</reference>
<keyword evidence="7" id="KW-0143">Chaperone</keyword>
<dbReference type="GO" id="GO:0005783">
    <property type="term" value="C:endoplasmic reticulum"/>
    <property type="evidence" value="ECO:0007669"/>
    <property type="project" value="UniProtKB-SubCell"/>
</dbReference>